<feature type="region of interest" description="Disordered" evidence="2">
    <location>
        <begin position="560"/>
        <end position="583"/>
    </location>
</feature>
<protein>
    <submittedName>
        <fullName evidence="3">Uncharacterized protein</fullName>
    </submittedName>
</protein>
<gene>
    <name evidence="3" type="ORF">PCOR1329_LOCUS71083</name>
</gene>
<proteinExistence type="predicted"/>
<keyword evidence="4" id="KW-1185">Reference proteome</keyword>
<dbReference type="Proteomes" id="UP001189429">
    <property type="component" value="Unassembled WGS sequence"/>
</dbReference>
<dbReference type="EMBL" id="CAUYUJ010019416">
    <property type="protein sequence ID" value="CAK0891024.1"/>
    <property type="molecule type" value="Genomic_DNA"/>
</dbReference>
<evidence type="ECO:0000313" key="3">
    <source>
        <dbReference type="EMBL" id="CAK0891024.1"/>
    </source>
</evidence>
<comment type="caution">
    <text evidence="3">The sequence shown here is derived from an EMBL/GenBank/DDBJ whole genome shotgun (WGS) entry which is preliminary data.</text>
</comment>
<feature type="coiled-coil region" evidence="1">
    <location>
        <begin position="317"/>
        <end position="351"/>
    </location>
</feature>
<evidence type="ECO:0000256" key="1">
    <source>
        <dbReference type="SAM" id="Coils"/>
    </source>
</evidence>
<reference evidence="3" key="1">
    <citation type="submission" date="2023-10" db="EMBL/GenBank/DDBJ databases">
        <authorList>
            <person name="Chen Y."/>
            <person name="Shah S."/>
            <person name="Dougan E. K."/>
            <person name="Thang M."/>
            <person name="Chan C."/>
        </authorList>
    </citation>
    <scope>NUCLEOTIDE SEQUENCE [LARGE SCALE GENOMIC DNA]</scope>
</reference>
<evidence type="ECO:0000313" key="4">
    <source>
        <dbReference type="Proteomes" id="UP001189429"/>
    </source>
</evidence>
<accession>A0ABN9WZE1</accession>
<sequence length="583" mass="66128">MSSEKGNLQFLNLRLDPEWGTNELRGVFTKIKKALRKPDVVTSFVFGDFNFLEVGESRVNELGQNLDEQLQGIKDVFYYAAGRVKADIAEAKCSAAVQRIRDMSRDWRSCGRRFAFPPGTLHQLKDLGHRVEARRLEIYARACTLRSAISSDKLHDLKNELKEYADSDDVVIAWRYSPYAKHSLFLRIGDLYNQFFQIHRPLNCKPKAVQARVTKMLLMNQQREFPSVQDRPACVLARGLGGVLDAPHFMSEARRPASPRAGVDVRLAVASTLRGTTLEFATLRWRLQVLIIMEHPADVFAEAEERMLQLGLPGRAASRGEAELRRKRSELDEMQALLNERELEIDRRERELQVQAAKLEERSGEGPAAAERAALMRQQQGFRAEAARERAALEKERSRLEVQAQLQKDRLDDEQRKQEEKIEELYAELENQRAALKAQQAVAQERAQAKEAKDNQEAHSKLVQQQASLDAKGVELAGKEAALTKRKDELAKKEEMIKGAVKKLEARFNQENERQAVHREDMKATELRHKDSVAREKDACRAWFLPEFLARVSCSAGGMAPWRSPGGLARKTFAQPGLPGSQA</sequence>
<feature type="region of interest" description="Disordered" evidence="2">
    <location>
        <begin position="396"/>
        <end position="415"/>
    </location>
</feature>
<keyword evidence="1" id="KW-0175">Coiled coil</keyword>
<name>A0ABN9WZE1_9DINO</name>
<organism evidence="3 4">
    <name type="scientific">Prorocentrum cordatum</name>
    <dbReference type="NCBI Taxonomy" id="2364126"/>
    <lineage>
        <taxon>Eukaryota</taxon>
        <taxon>Sar</taxon>
        <taxon>Alveolata</taxon>
        <taxon>Dinophyceae</taxon>
        <taxon>Prorocentrales</taxon>
        <taxon>Prorocentraceae</taxon>
        <taxon>Prorocentrum</taxon>
    </lineage>
</organism>
<evidence type="ECO:0000256" key="2">
    <source>
        <dbReference type="SAM" id="MobiDB-lite"/>
    </source>
</evidence>